<keyword evidence="6 12" id="KW-0812">Transmembrane</keyword>
<feature type="transmembrane region" description="Helical" evidence="12">
    <location>
        <begin position="1486"/>
        <end position="1508"/>
    </location>
</feature>
<feature type="domain" description="1,3-beta-glucan synthase component FKS1-like" evidence="13">
    <location>
        <begin position="235"/>
        <end position="346"/>
    </location>
</feature>
<reference evidence="14 15" key="1">
    <citation type="submission" date="2024-01" db="EMBL/GenBank/DDBJ databases">
        <authorList>
            <consortium name="Genoscope - CEA"/>
            <person name="William W."/>
        </authorList>
    </citation>
    <scope>NUCLEOTIDE SEQUENCE [LARGE SCALE GENOMIC DNA]</scope>
    <source>
        <strain evidence="14 15">29B2s-10</strain>
    </source>
</reference>
<feature type="transmembrane region" description="Helical" evidence="12">
    <location>
        <begin position="468"/>
        <end position="491"/>
    </location>
</feature>
<evidence type="ECO:0000256" key="9">
    <source>
        <dbReference type="ARBA" id="ARBA00031935"/>
    </source>
</evidence>
<evidence type="ECO:0000259" key="13">
    <source>
        <dbReference type="SMART" id="SM01205"/>
    </source>
</evidence>
<dbReference type="EC" id="2.4.1.34" evidence="3"/>
<sequence>MTSNSSPNLSGEPINKDASNESESTLLEKPIFGNSSISPKGGANAYGLPTAIPLSGFKTPYLPSSRWVDMKKINTEYDHEVFGKRAPGEKLAEASIYEIAHGNENSYPSWGPPEKVPISKEEMEAIFLQLTEIFGFQYDNTRNMYDHFLRLLDSRSSRVGPSLALRSLHADYIGGINSNFKKWYFAAELDLDDFSELENSHGEKKGKRQKSDDLYFSLEQAEVRWSCNMNTLSPADYVIQISLYLLCWGEANNIRFMPECLCFIFKCCNDYYYSLDINTPIKNATPSFLDHAITPLYNFIRDQSYQLENGKYIRSDKDHKNIIGYDDINQLFWYAKSLRKIVLKDKKTKLMNLSPAERYLRLNEVNWKKAFSKTFKETRTWTHVLVNFSRIWIIHISAFWLYTLYNSPTLYTKDYKQDLDNQPTVQMKLTLMALVGGIATLICLLCTIFEMSFVPRDWPGAQPVLKRLFFLSLMFSICVAPTIYLLISYNIDEQSTWGVVLASFQLAASIISVVYLSITPSAQLFAKRVNKDDRRYLSNREFCSSFYCLNGTDKVASHGIWIVIFFSKFVESYFFLTLSLRDPVRELNNMKLTRCVGDVWLGSWLCSRQTTIVLILIYFTDLVLFFLDTYLWYIVWNTVFSVCRSFYIGVSIWTPWKNIYSRLPKRIHSKIISNRGNKNVNMKFLVSEVWNSIIISMYREHLLSIEHIHKLIYQQIPTANSESGYILKEPIFFVSQEDQSLKSSLFLNQSEAQRRITFFAQSLSTPMPEVGSTNSMPSFTVLVPHYGEKITLTLKEIIKEEDQYSYITMLEYLKQLHPIEWDCFVKDTKMLAEEFESENTSIDLFDTKKLEDLSYYSVGFKVATPEYILRTRIWASLRSQTLYRTISGFMNYSRAIKLLYDVENSTSQTYEDEYIKLEEAAIISLRKFRIIASMQRLKHFNEEEKESTEFLLRAYPELQIAYLDEELDPETGDIIYYSSLIDGSSAILENGDRKPKYRIRLSGNPILGDGKSDNQNHALIFCRGEYIQLVDANQDNYLEECLKIRSVLAEFEETTIPSDPYSIELRNTLHENPVAIIGTREYIFSENIGILGDVAAGKEQTFGTLFARTLAHIGGKLHYGHPDFLNSVFMATRGGVSKAQKGLHLNEDIYAGMNAIMRGGRIKHCEYMQCGKGRDLGFGSILNFTTKIGAGMGEQMLSREYFYLGTQLPLDRFLSFYYAHPGFHLNNVFIILSIKLFLFVCVNLTALTNESTICEYDRHRPITDPRKPLGCYNLMPVVEWLKRCIYSIFIVFAISFVPLCVQELTERGFYKALTRLGKHFASFSPLFEVFVCRIYAQSLSSDINIGGARYIGTGRGFATVRMPFSTLYSRFASESLYFGAFSCLLVLYASITMWVPVLLYFWVTIIGLLICPCLYNPNQFSWCDFFLDYTEYIQWLYRGNTKTRKTSWIGYTRISRSKLIGVKNQKSRGKEEVRIINDVKPSKTSLIFNQMTFELFGVATVGCAYMFANSQNDSRATYPGFALLRILIISVCPIVINMVVLLVFFLISCILGPLGSLISSKFPSVLAAIVHLISVLNYVFFFEVLWYFQNWDFSRTIIGVALVIAIQSWILKLLTIVFVTREFGHDRSNRAWWSGKWITSGLGWYVLTQPLREYFCKISEVSYYVGDVLLGHLILFSQIPIIVVPYIDTWHSLMLFWLKPVHQIRPRVFSKSQRRKLNTKVTFSVILFILSLCIFLSIFLIPTIAIKNFDFDVDEFVPELIQELIQPFTIVSSRKGLQGSSKAPH</sequence>
<comment type="subcellular location">
    <subcellularLocation>
        <location evidence="1">Membrane</location>
        <topology evidence="1">Multi-pass membrane protein</topology>
    </subcellularLocation>
</comment>
<comment type="similarity">
    <text evidence="2">Belongs to the glycosyltransferase 48 family.</text>
</comment>
<keyword evidence="5" id="KW-0808">Transferase</keyword>
<feature type="region of interest" description="Disordered" evidence="11">
    <location>
        <begin position="1"/>
        <end position="33"/>
    </location>
</feature>
<feature type="transmembrane region" description="Helical" evidence="12">
    <location>
        <begin position="497"/>
        <end position="518"/>
    </location>
</feature>
<dbReference type="PANTHER" id="PTHR12741:SF97">
    <property type="entry name" value="1,3-BETA-GLUCAN SYNTHASE"/>
    <property type="match status" value="1"/>
</dbReference>
<evidence type="ECO:0000313" key="15">
    <source>
        <dbReference type="Proteomes" id="UP001497600"/>
    </source>
</evidence>
<protein>
    <recommendedName>
        <fullName evidence="3">1,3-beta-glucan synthase</fullName>
        <ecNumber evidence="3">2.4.1.34</ecNumber>
    </recommendedName>
    <alternativeName>
        <fullName evidence="9">1,3-beta-D-glucan-UDP glucosyltransferase</fullName>
    </alternativeName>
</protein>
<evidence type="ECO:0000256" key="11">
    <source>
        <dbReference type="SAM" id="MobiDB-lite"/>
    </source>
</evidence>
<feature type="transmembrane region" description="Helical" evidence="12">
    <location>
        <begin position="384"/>
        <end position="405"/>
    </location>
</feature>
<keyword evidence="8 12" id="KW-0472">Membrane</keyword>
<feature type="transmembrane region" description="Helical" evidence="12">
    <location>
        <begin position="1397"/>
        <end position="1415"/>
    </location>
</feature>
<name>A0ABP0EK75_9ASCO</name>
<feature type="transmembrane region" description="Helical" evidence="12">
    <location>
        <begin position="1721"/>
        <end position="1746"/>
    </location>
</feature>
<evidence type="ECO:0000256" key="10">
    <source>
        <dbReference type="ARBA" id="ARBA00047777"/>
    </source>
</evidence>
<dbReference type="InterPro" id="IPR056261">
    <property type="entry name" value="FKS1-like_dom2"/>
</dbReference>
<feature type="transmembrane region" description="Helical" evidence="12">
    <location>
        <begin position="1631"/>
        <end position="1648"/>
    </location>
</feature>
<accession>A0ABP0EK75</accession>
<dbReference type="EMBL" id="OZ004259">
    <property type="protein sequence ID" value="CAK7919328.1"/>
    <property type="molecule type" value="Genomic_DNA"/>
</dbReference>
<keyword evidence="15" id="KW-1185">Reference proteome</keyword>
<evidence type="ECO:0000256" key="1">
    <source>
        <dbReference type="ARBA" id="ARBA00004141"/>
    </source>
</evidence>
<evidence type="ECO:0000256" key="5">
    <source>
        <dbReference type="ARBA" id="ARBA00022679"/>
    </source>
</evidence>
<dbReference type="PANTHER" id="PTHR12741">
    <property type="entry name" value="LYST-INTERACTING PROTEIN LIP5 DOPAMINE RESPONSIVE PROTEIN DRG-1"/>
    <property type="match status" value="1"/>
</dbReference>
<dbReference type="InterPro" id="IPR026899">
    <property type="entry name" value="FKS1-like_dom1"/>
</dbReference>
<evidence type="ECO:0000256" key="12">
    <source>
        <dbReference type="SAM" id="Phobius"/>
    </source>
</evidence>
<evidence type="ECO:0000256" key="7">
    <source>
        <dbReference type="ARBA" id="ARBA00022989"/>
    </source>
</evidence>
<keyword evidence="7 12" id="KW-1133">Transmembrane helix</keyword>
<feature type="transmembrane region" description="Helical" evidence="12">
    <location>
        <begin position="1228"/>
        <end position="1247"/>
    </location>
</feature>
<dbReference type="Pfam" id="PF14288">
    <property type="entry name" value="FKS1_dom1"/>
    <property type="match status" value="1"/>
</dbReference>
<dbReference type="Pfam" id="PF23605">
    <property type="entry name" value="FKS1_dom2"/>
    <property type="match status" value="1"/>
</dbReference>
<dbReference type="Pfam" id="PF02364">
    <property type="entry name" value="Glucan_synthase"/>
    <property type="match status" value="1"/>
</dbReference>
<evidence type="ECO:0000256" key="3">
    <source>
        <dbReference type="ARBA" id="ARBA00012589"/>
    </source>
</evidence>
<feature type="transmembrane region" description="Helical" evidence="12">
    <location>
        <begin position="1594"/>
        <end position="1619"/>
    </location>
</feature>
<dbReference type="SMART" id="SM01205">
    <property type="entry name" value="FKS1_dom1"/>
    <property type="match status" value="1"/>
</dbReference>
<feature type="transmembrane region" description="Helical" evidence="12">
    <location>
        <begin position="1565"/>
        <end position="1588"/>
    </location>
</feature>
<evidence type="ECO:0000256" key="8">
    <source>
        <dbReference type="ARBA" id="ARBA00023136"/>
    </source>
</evidence>
<evidence type="ECO:0000256" key="4">
    <source>
        <dbReference type="ARBA" id="ARBA00022676"/>
    </source>
</evidence>
<organism evidence="14 15">
    <name type="scientific">[Candida] anglica</name>
    <dbReference type="NCBI Taxonomy" id="148631"/>
    <lineage>
        <taxon>Eukaryota</taxon>
        <taxon>Fungi</taxon>
        <taxon>Dikarya</taxon>
        <taxon>Ascomycota</taxon>
        <taxon>Saccharomycotina</taxon>
        <taxon>Pichiomycetes</taxon>
        <taxon>Debaryomycetaceae</taxon>
        <taxon>Kurtzmaniella</taxon>
    </lineage>
</organism>
<proteinExistence type="inferred from homology"/>
<evidence type="ECO:0000313" key="14">
    <source>
        <dbReference type="EMBL" id="CAK7919328.1"/>
    </source>
</evidence>
<gene>
    <name evidence="14" type="primary">GSC2</name>
    <name evidence="14" type="ORF">CAAN4_G17524</name>
</gene>
<feature type="transmembrane region" description="Helical" evidence="12">
    <location>
        <begin position="1668"/>
        <end position="1687"/>
    </location>
</feature>
<dbReference type="Proteomes" id="UP001497600">
    <property type="component" value="Chromosome G"/>
</dbReference>
<comment type="catalytic activity">
    <reaction evidence="10">
        <text>[(1-&gt;3)-beta-D-glucosyl](n) + UDP-alpha-D-glucose = [(1-&gt;3)-beta-D-glucosyl](n+1) + UDP + H(+)</text>
        <dbReference type="Rhea" id="RHEA:21476"/>
        <dbReference type="Rhea" id="RHEA-COMP:11146"/>
        <dbReference type="Rhea" id="RHEA-COMP:14303"/>
        <dbReference type="ChEBI" id="CHEBI:15378"/>
        <dbReference type="ChEBI" id="CHEBI:37671"/>
        <dbReference type="ChEBI" id="CHEBI:58223"/>
        <dbReference type="ChEBI" id="CHEBI:58885"/>
        <dbReference type="EC" id="2.4.1.34"/>
    </reaction>
</comment>
<feature type="transmembrane region" description="Helical" evidence="12">
    <location>
        <begin position="1520"/>
        <end position="1553"/>
    </location>
</feature>
<feature type="transmembrane region" description="Helical" evidence="12">
    <location>
        <begin position="610"/>
        <end position="627"/>
    </location>
</feature>
<evidence type="ECO:0000256" key="2">
    <source>
        <dbReference type="ARBA" id="ARBA00009040"/>
    </source>
</evidence>
<keyword evidence="4" id="KW-0328">Glycosyltransferase</keyword>
<dbReference type="InterPro" id="IPR003440">
    <property type="entry name" value="Glyco_trans_48_dom"/>
</dbReference>
<feature type="transmembrane region" description="Helical" evidence="12">
    <location>
        <begin position="425"/>
        <end position="448"/>
    </location>
</feature>
<evidence type="ECO:0000256" key="6">
    <source>
        <dbReference type="ARBA" id="ARBA00022692"/>
    </source>
</evidence>
<feature type="transmembrane region" description="Helical" evidence="12">
    <location>
        <begin position="1371"/>
        <end position="1391"/>
    </location>
</feature>